<keyword evidence="1" id="KW-0812">Transmembrane</keyword>
<organism evidence="2 3">
    <name type="scientific">Gottfriedia endophytica</name>
    <dbReference type="NCBI Taxonomy" id="2820819"/>
    <lineage>
        <taxon>Bacteria</taxon>
        <taxon>Bacillati</taxon>
        <taxon>Bacillota</taxon>
        <taxon>Bacilli</taxon>
        <taxon>Bacillales</taxon>
        <taxon>Bacillaceae</taxon>
        <taxon>Gottfriedia</taxon>
    </lineage>
</organism>
<dbReference type="AlphaFoldDB" id="A0A940NNK5"/>
<keyword evidence="1" id="KW-1133">Transmembrane helix</keyword>
<dbReference type="RefSeq" id="WP_209401995.1">
    <property type="nucleotide sequence ID" value="NZ_JAGIYQ010000001.1"/>
</dbReference>
<proteinExistence type="predicted"/>
<comment type="caution">
    <text evidence="2">The sequence shown here is derived from an EMBL/GenBank/DDBJ whole genome shotgun (WGS) entry which is preliminary data.</text>
</comment>
<keyword evidence="3" id="KW-1185">Reference proteome</keyword>
<gene>
    <name evidence="2" type="ORF">J5Y03_02240</name>
</gene>
<dbReference type="Proteomes" id="UP000682134">
    <property type="component" value="Unassembled WGS sequence"/>
</dbReference>
<reference evidence="2" key="1">
    <citation type="submission" date="2021-04" db="EMBL/GenBank/DDBJ databases">
        <title>Genome seq and assembly of Bacillus sp.</title>
        <authorList>
            <person name="Chhetri G."/>
        </authorList>
    </citation>
    <scope>NUCLEOTIDE SEQUENCE</scope>
    <source>
        <strain evidence="2">RG28</strain>
    </source>
</reference>
<protein>
    <submittedName>
        <fullName evidence="2">Uncharacterized protein</fullName>
    </submittedName>
</protein>
<accession>A0A940NNK5</accession>
<evidence type="ECO:0000313" key="2">
    <source>
        <dbReference type="EMBL" id="MBP0724001.1"/>
    </source>
</evidence>
<dbReference type="EMBL" id="JAGIYQ010000001">
    <property type="protein sequence ID" value="MBP0724001.1"/>
    <property type="molecule type" value="Genomic_DNA"/>
</dbReference>
<name>A0A940NNK5_9BACI</name>
<evidence type="ECO:0000256" key="1">
    <source>
        <dbReference type="SAM" id="Phobius"/>
    </source>
</evidence>
<keyword evidence="1" id="KW-0472">Membrane</keyword>
<evidence type="ECO:0000313" key="3">
    <source>
        <dbReference type="Proteomes" id="UP000682134"/>
    </source>
</evidence>
<sequence>MLFLLIYIGLLAGLLFMYQEEVKKEPIEFGLKLIGYYVLASLPFKLFWISMPIGFLITFYLLTQTRVKYKKQKQLASLIGLIVFFLNLVI</sequence>
<feature type="transmembrane region" description="Helical" evidence="1">
    <location>
        <begin position="33"/>
        <end position="62"/>
    </location>
</feature>